<sequence>MAALLLPNTTARLSVRQGALALRGIGRFIHRVRTSHQSTQTTLALTNTRRMGEKDIYKCTPKIMDRLRSNTLFSRTEIEALYKIFKKLVTFNKSSCRTINDKVSTSMSTNPSAASEGINRTVFREVLHNTFDIVTENMLMDRIFCVWDRLNSGLITLDHWILGMSLFLKGNLPKQIDYCFAVYDLNGDGFITKDEMFQLLRNCLIKFPQEEDPEESVKDLVDIVMRKMDLDKDGKVSLKDYHETVAAEPLLLEAFGRCLPSQSSKITFSATLML</sequence>
<dbReference type="Proteomes" id="UP000019118">
    <property type="component" value="Unassembled WGS sequence"/>
</dbReference>
<dbReference type="PROSITE" id="PS00018">
    <property type="entry name" value="EF_HAND_1"/>
    <property type="match status" value="2"/>
</dbReference>
<proteinExistence type="predicted"/>
<evidence type="ECO:0000313" key="5">
    <source>
        <dbReference type="EnsemblMetazoa" id="XP_019772800.1"/>
    </source>
</evidence>
<name>A0AAR5QHU3_DENPD</name>
<reference evidence="6" key="1">
    <citation type="journal article" date="2013" name="Genome Biol.">
        <title>Draft genome of the mountain pine beetle, Dendroctonus ponderosae Hopkins, a major forest pest.</title>
        <authorList>
            <person name="Keeling C.I."/>
            <person name="Yuen M.M."/>
            <person name="Liao N.Y."/>
            <person name="Docking T.R."/>
            <person name="Chan S.K."/>
            <person name="Taylor G.A."/>
            <person name="Palmquist D.L."/>
            <person name="Jackman S.D."/>
            <person name="Nguyen A."/>
            <person name="Li M."/>
            <person name="Henderson H."/>
            <person name="Janes J.K."/>
            <person name="Zhao Y."/>
            <person name="Pandoh P."/>
            <person name="Moore R."/>
            <person name="Sperling F.A."/>
            <person name="Huber D.P."/>
            <person name="Birol I."/>
            <person name="Jones S.J."/>
            <person name="Bohlmann J."/>
        </authorList>
    </citation>
    <scope>NUCLEOTIDE SEQUENCE</scope>
</reference>
<dbReference type="SUPFAM" id="SSF47473">
    <property type="entry name" value="EF-hand"/>
    <property type="match status" value="1"/>
</dbReference>
<keyword evidence="6" id="KW-1185">Reference proteome</keyword>
<dbReference type="CDD" id="cd00051">
    <property type="entry name" value="EFh"/>
    <property type="match status" value="1"/>
</dbReference>
<protein>
    <recommendedName>
        <fullName evidence="4">EF-hand domain-containing protein</fullName>
    </recommendedName>
</protein>
<accession>A0AAR5QHU3</accession>
<dbReference type="EnsemblMetazoa" id="XM_019917241.1">
    <property type="protein sequence ID" value="XP_019772800.1"/>
    <property type="gene ID" value="LOC109546323"/>
</dbReference>
<dbReference type="KEGG" id="dpa:109546323"/>
<dbReference type="Gene3D" id="1.10.238.10">
    <property type="entry name" value="EF-hand"/>
    <property type="match status" value="1"/>
</dbReference>
<dbReference type="InterPro" id="IPR028846">
    <property type="entry name" value="Recoverin"/>
</dbReference>
<dbReference type="InterPro" id="IPR018247">
    <property type="entry name" value="EF_Hand_1_Ca_BS"/>
</dbReference>
<keyword evidence="1" id="KW-0479">Metal-binding</keyword>
<keyword evidence="3" id="KW-0106">Calcium</keyword>
<evidence type="ECO:0000256" key="1">
    <source>
        <dbReference type="ARBA" id="ARBA00022723"/>
    </source>
</evidence>
<evidence type="ECO:0000259" key="4">
    <source>
        <dbReference type="PROSITE" id="PS50222"/>
    </source>
</evidence>
<evidence type="ECO:0000256" key="3">
    <source>
        <dbReference type="ARBA" id="ARBA00022837"/>
    </source>
</evidence>
<keyword evidence="2" id="KW-0677">Repeat</keyword>
<dbReference type="AlphaFoldDB" id="A0AAR5QHU3"/>
<feature type="domain" description="EF-hand" evidence="4">
    <location>
        <begin position="171"/>
        <end position="206"/>
    </location>
</feature>
<dbReference type="InterPro" id="IPR002048">
    <property type="entry name" value="EF_hand_dom"/>
</dbReference>
<reference evidence="5" key="2">
    <citation type="submission" date="2024-08" db="UniProtKB">
        <authorList>
            <consortium name="EnsemblMetazoa"/>
        </authorList>
    </citation>
    <scope>IDENTIFICATION</scope>
</reference>
<dbReference type="InterPro" id="IPR011992">
    <property type="entry name" value="EF-hand-dom_pair"/>
</dbReference>
<dbReference type="PROSITE" id="PS50222">
    <property type="entry name" value="EF_HAND_2"/>
    <property type="match status" value="2"/>
</dbReference>
<feature type="domain" description="EF-hand" evidence="4">
    <location>
        <begin position="216"/>
        <end position="251"/>
    </location>
</feature>
<evidence type="ECO:0000256" key="2">
    <source>
        <dbReference type="ARBA" id="ARBA00022737"/>
    </source>
</evidence>
<dbReference type="PANTHER" id="PTHR23055:SF60">
    <property type="entry name" value="CALAXIN"/>
    <property type="match status" value="1"/>
</dbReference>
<dbReference type="SMART" id="SM00054">
    <property type="entry name" value="EFh"/>
    <property type="match status" value="3"/>
</dbReference>
<dbReference type="GO" id="GO:0005509">
    <property type="term" value="F:calcium ion binding"/>
    <property type="evidence" value="ECO:0007669"/>
    <property type="project" value="InterPro"/>
</dbReference>
<dbReference type="Pfam" id="PF13499">
    <property type="entry name" value="EF-hand_7"/>
    <property type="match status" value="1"/>
</dbReference>
<dbReference type="PANTHER" id="PTHR23055">
    <property type="entry name" value="CALCIUM BINDING PROTEINS"/>
    <property type="match status" value="1"/>
</dbReference>
<evidence type="ECO:0000313" key="6">
    <source>
        <dbReference type="Proteomes" id="UP000019118"/>
    </source>
</evidence>
<organism evidence="5 6">
    <name type="scientific">Dendroctonus ponderosae</name>
    <name type="common">Mountain pine beetle</name>
    <dbReference type="NCBI Taxonomy" id="77166"/>
    <lineage>
        <taxon>Eukaryota</taxon>
        <taxon>Metazoa</taxon>
        <taxon>Ecdysozoa</taxon>
        <taxon>Arthropoda</taxon>
        <taxon>Hexapoda</taxon>
        <taxon>Insecta</taxon>
        <taxon>Pterygota</taxon>
        <taxon>Neoptera</taxon>
        <taxon>Endopterygota</taxon>
        <taxon>Coleoptera</taxon>
        <taxon>Polyphaga</taxon>
        <taxon>Cucujiformia</taxon>
        <taxon>Curculionidae</taxon>
        <taxon>Scolytinae</taxon>
        <taxon>Dendroctonus</taxon>
    </lineage>
</organism>
<dbReference type="RefSeq" id="XP_019772800.1">
    <property type="nucleotide sequence ID" value="XM_019917241.2"/>
</dbReference>
<dbReference type="GeneID" id="109546323"/>